<dbReference type="InterPro" id="IPR001036">
    <property type="entry name" value="Acrflvin-R"/>
</dbReference>
<feature type="transmembrane region" description="Helical" evidence="1">
    <location>
        <begin position="12"/>
        <end position="32"/>
    </location>
</feature>
<dbReference type="GO" id="GO:0042910">
    <property type="term" value="F:xenobiotic transmembrane transporter activity"/>
    <property type="evidence" value="ECO:0007669"/>
    <property type="project" value="TreeGrafter"/>
</dbReference>
<dbReference type="SUPFAM" id="SSF82866">
    <property type="entry name" value="Multidrug efflux transporter AcrB transmembrane domain"/>
    <property type="match status" value="2"/>
</dbReference>
<feature type="transmembrane region" description="Helical" evidence="1">
    <location>
        <begin position="888"/>
        <end position="908"/>
    </location>
</feature>
<feature type="transmembrane region" description="Helical" evidence="1">
    <location>
        <begin position="437"/>
        <end position="455"/>
    </location>
</feature>
<proteinExistence type="predicted"/>
<feature type="transmembrane region" description="Helical" evidence="1">
    <location>
        <begin position="963"/>
        <end position="983"/>
    </location>
</feature>
<dbReference type="Gene3D" id="3.30.70.1430">
    <property type="entry name" value="Multidrug efflux transporter AcrB pore domain"/>
    <property type="match status" value="2"/>
</dbReference>
<evidence type="ECO:0000256" key="1">
    <source>
        <dbReference type="SAM" id="Phobius"/>
    </source>
</evidence>
<keyword evidence="1" id="KW-0472">Membrane</keyword>
<feature type="transmembrane region" description="Helical" evidence="1">
    <location>
        <begin position="364"/>
        <end position="385"/>
    </location>
</feature>
<dbReference type="PRINTS" id="PR00702">
    <property type="entry name" value="ACRIFLAVINRP"/>
</dbReference>
<dbReference type="Proteomes" id="UP000005953">
    <property type="component" value="Unassembled WGS sequence"/>
</dbReference>
<feature type="transmembrane region" description="Helical" evidence="1">
    <location>
        <begin position="338"/>
        <end position="357"/>
    </location>
</feature>
<organism evidence="2 3">
    <name type="scientific">Reinekea blandensis MED297</name>
    <dbReference type="NCBI Taxonomy" id="314283"/>
    <lineage>
        <taxon>Bacteria</taxon>
        <taxon>Pseudomonadati</taxon>
        <taxon>Pseudomonadota</taxon>
        <taxon>Gammaproteobacteria</taxon>
        <taxon>Oceanospirillales</taxon>
        <taxon>Saccharospirillaceae</taxon>
        <taxon>Reinekea</taxon>
    </lineage>
</organism>
<accession>A4BB84</accession>
<dbReference type="Gene3D" id="3.30.70.1320">
    <property type="entry name" value="Multidrug efflux transporter AcrB pore domain like"/>
    <property type="match status" value="1"/>
</dbReference>
<dbReference type="EMBL" id="AAOE01000003">
    <property type="protein sequence ID" value="EAR10697.1"/>
    <property type="molecule type" value="Genomic_DNA"/>
</dbReference>
<dbReference type="Pfam" id="PF00873">
    <property type="entry name" value="ACR_tran"/>
    <property type="match status" value="1"/>
</dbReference>
<keyword evidence="1" id="KW-0812">Transmembrane</keyword>
<feature type="transmembrane region" description="Helical" evidence="1">
    <location>
        <begin position="467"/>
        <end position="490"/>
    </location>
</feature>
<feature type="transmembrane region" description="Helical" evidence="1">
    <location>
        <begin position="529"/>
        <end position="549"/>
    </location>
</feature>
<sequence>MDIARYFIERKVTSWMVTLILLVGGILAFLSLGRLEDPEFSIKQVNIITQYPGATPSQVEDEVTYLLEREMQNLPYVKQIFSTSTAGLSKLSVEMKDTIRGDTLGQVWDEVRKKIRDLEEQLPPGADSPRVVDDFSDVYGILYALSAETEGAFEAHELTTIASDLGKELALVEGVSKVTVSGAQREQINIEIPRHNLVAMGIPVEQIAGLLNEQNVVSHSGFVNVGEDYVRLSPTGEFNSLEELGLLTITSAQTGQTVKLKDIAEISRGYMDPSSHVIRHNGRSAIALGVSFLPDVNVVDVGEHVRDKLQSSMTLVPQGIMLEPIYFQGDEVEKAVNGFIMSLVQAVVIVIVVLLVFMGLKSGVLIGMILAITILGTFIVMDWVGLALQRISLGGLIVALGMLVDNAIVVTEGILIGLKRGKTKLQAASDVVKQTQWPLAGATVIAITAFAPMGLSPDSIGEFVGSLFWVLLISLTISWFTAVTLTPFFCDLLFKEDIAAGEDEERDPYRGVIFSVYKKILSVAMGHRWVTIALLVSALAGAGYGFTFVKQAFFPSSLTPLFYAELRYPSATNLETTQAKAQALEQKLADDKRVNFVTATFNQGLPRFILTYMAMESGYNNVQLVVRTHRVEDIDALLNDIHQYLSDEQPEAHFTLRKLQLGPGGGAKLETRFSGPDADVLRDLSEQAKSVYRSDPNLEGIRDDWKDQVKVLQPVFNAEKASELGISKTDYDSALLTQLQGQQVGAFRDGTKLLPIVATLPERERDSVDRLKDIQIFTNGTYVNLTEVTERFDIIWENPVIERRDRQRTITAMADPHINSPYNADQLFKRTRDAIEAIDLPPGYSMEFGGEWEDSNMARENMIRLAPMGYLFMFVITVLLFNSVKETLVVWFCIPLMMIGIATGLLVLDVAFGFMGFIGLLSLSGMVIKNGIVLIDQVNVEIRDGKDHYSAVFDAAVSRLRPVFMAALTTILGLAPLFLDPFFKDMAVVISFGLGFATVLTLVAVPTFYVVFFNARKPAATPGD</sequence>
<dbReference type="RefSeq" id="WP_008041998.1">
    <property type="nucleotide sequence ID" value="NZ_CH724149.1"/>
</dbReference>
<dbReference type="InterPro" id="IPR027463">
    <property type="entry name" value="AcrB_DN_DC_subdom"/>
</dbReference>
<dbReference type="HOGENOM" id="CLU_002755_1_2_6"/>
<name>A4BB84_9GAMM</name>
<dbReference type="Gene3D" id="3.30.70.1440">
    <property type="entry name" value="Multidrug efflux transporter AcrB pore domain"/>
    <property type="match status" value="1"/>
</dbReference>
<dbReference type="SUPFAM" id="SSF82693">
    <property type="entry name" value="Multidrug efflux transporter AcrB pore domain, PN1, PN2, PC1 and PC2 subdomains"/>
    <property type="match status" value="2"/>
</dbReference>
<comment type="caution">
    <text evidence="2">The sequence shown here is derived from an EMBL/GenBank/DDBJ whole genome shotgun (WGS) entry which is preliminary data.</text>
</comment>
<feature type="transmembrane region" description="Helical" evidence="1">
    <location>
        <begin position="989"/>
        <end position="1012"/>
    </location>
</feature>
<dbReference type="SUPFAM" id="SSF82714">
    <property type="entry name" value="Multidrug efflux transporter AcrB TolC docking domain, DN and DC subdomains"/>
    <property type="match status" value="2"/>
</dbReference>
<dbReference type="STRING" id="314283.MED297_11795"/>
<dbReference type="PANTHER" id="PTHR32063">
    <property type="match status" value="1"/>
</dbReference>
<reference evidence="2 3" key="1">
    <citation type="submission" date="2006-02" db="EMBL/GenBank/DDBJ databases">
        <authorList>
            <person name="Pinhassi J."/>
            <person name="Pedros-Alio C."/>
            <person name="Ferriera S."/>
            <person name="Johnson J."/>
            <person name="Kravitz S."/>
            <person name="Halpern A."/>
            <person name="Remington K."/>
            <person name="Beeson K."/>
            <person name="Tran B."/>
            <person name="Rogers Y.-H."/>
            <person name="Friedman R."/>
            <person name="Venter J.C."/>
        </authorList>
    </citation>
    <scope>NUCLEOTIDE SEQUENCE [LARGE SCALE GENOMIC DNA]</scope>
    <source>
        <strain evidence="2 3">MED297</strain>
    </source>
</reference>
<evidence type="ECO:0000313" key="3">
    <source>
        <dbReference type="Proteomes" id="UP000005953"/>
    </source>
</evidence>
<dbReference type="GO" id="GO:0005886">
    <property type="term" value="C:plasma membrane"/>
    <property type="evidence" value="ECO:0007669"/>
    <property type="project" value="TreeGrafter"/>
</dbReference>
<gene>
    <name evidence="2" type="ORF">MED297_11795</name>
</gene>
<dbReference type="AlphaFoldDB" id="A4BB84"/>
<dbReference type="PANTHER" id="PTHR32063:SF18">
    <property type="entry name" value="CATION EFFLUX SYSTEM PROTEIN"/>
    <property type="match status" value="1"/>
</dbReference>
<dbReference type="Gene3D" id="1.20.1640.10">
    <property type="entry name" value="Multidrug efflux transporter AcrB transmembrane domain"/>
    <property type="match status" value="2"/>
</dbReference>
<keyword evidence="3" id="KW-1185">Reference proteome</keyword>
<dbReference type="OrthoDB" id="9757940at2"/>
<feature type="transmembrane region" description="Helical" evidence="1">
    <location>
        <begin position="862"/>
        <end position="881"/>
    </location>
</feature>
<keyword evidence="1" id="KW-1133">Transmembrane helix</keyword>
<protein>
    <submittedName>
        <fullName evidence="2">Transporter, AcrB/D/F family protein</fullName>
    </submittedName>
</protein>
<feature type="transmembrane region" description="Helical" evidence="1">
    <location>
        <begin position="914"/>
        <end position="935"/>
    </location>
</feature>
<dbReference type="Gene3D" id="3.30.2090.10">
    <property type="entry name" value="Multidrug efflux transporter AcrB TolC docking domain, DN and DC subdomains"/>
    <property type="match status" value="2"/>
</dbReference>
<feature type="transmembrane region" description="Helical" evidence="1">
    <location>
        <begin position="391"/>
        <end position="416"/>
    </location>
</feature>
<evidence type="ECO:0000313" key="2">
    <source>
        <dbReference type="EMBL" id="EAR10697.1"/>
    </source>
</evidence>